<name>A0A812KZX4_SYMPI</name>
<dbReference type="Pfam" id="PF25273">
    <property type="entry name" value="DUF7869"/>
    <property type="match status" value="1"/>
</dbReference>
<evidence type="ECO:0000313" key="2">
    <source>
        <dbReference type="EMBL" id="CAE7238941.1"/>
    </source>
</evidence>
<dbReference type="Proteomes" id="UP000649617">
    <property type="component" value="Unassembled WGS sequence"/>
</dbReference>
<dbReference type="OrthoDB" id="421561at2759"/>
<keyword evidence="3" id="KW-1185">Reference proteome</keyword>
<dbReference type="EMBL" id="CAJNIZ010005113">
    <property type="protein sequence ID" value="CAE7238941.1"/>
    <property type="molecule type" value="Genomic_DNA"/>
</dbReference>
<comment type="caution">
    <text evidence="2">The sequence shown here is derived from an EMBL/GenBank/DDBJ whole genome shotgun (WGS) entry which is preliminary data.</text>
</comment>
<sequence length="543" mass="61591">MGSQRVPIYIFERTFLVYFCVGLWLACLGQTPIQMSSSVLDVLVLSEDEGLAQPHVAPSPSRPFQQLADVAELSEGENEKQAIISARKRKRGEELVQLHLRLRKLQKSDSNREVMKLMKQSTTENEKRGGSGRPIYHLVGKPICARGFQKLLGLGSGRFDGLKKALKNGWEAPWDGRFVQRTRLNLISKKHASKRASVVEFLEELLQTVSEPMPEAWKKQVDVPKEMRLRKPKGRKPMRRAQQAQLKAYGDHLKLQYSDRCIYWSNRSLSRLKNLLPAGYYTVCIIMDGVDHSKFRYPRSRCLSAKEFATLARPALDVHGIIAHGYGVFLALSEPMTPKDSSWCAELLFHTLHRLSCAGVDLRGFEINCQADNTSRECKNSTLMRTAAVLCAGHKIKRFQWQFLMTGHSHEDIDQFFSILCSWIESHSEVHTPDQFLNLLNILLQDPGTRPNETEKEAFIVHRAWTMKMWIAVSGEELASILLTQVMWTKQFMSDGSFGPPMLYLPYYAYCAMADSSAMPEGQKLSAASLCACSKPESEPLYL</sequence>
<accession>A0A812KZX4</accession>
<organism evidence="2 3">
    <name type="scientific">Symbiodinium pilosum</name>
    <name type="common">Dinoflagellate</name>
    <dbReference type="NCBI Taxonomy" id="2952"/>
    <lineage>
        <taxon>Eukaryota</taxon>
        <taxon>Sar</taxon>
        <taxon>Alveolata</taxon>
        <taxon>Dinophyceae</taxon>
        <taxon>Suessiales</taxon>
        <taxon>Symbiodiniaceae</taxon>
        <taxon>Symbiodinium</taxon>
    </lineage>
</organism>
<dbReference type="AlphaFoldDB" id="A0A812KZX4"/>
<dbReference type="PANTHER" id="PTHR33153:SF3">
    <property type="entry name" value="TRAFFICKING PROTEIN PARTICLE COMPLEX SUBUNIT 11 DOMAIN-CONTAINING PROTEIN"/>
    <property type="match status" value="1"/>
</dbReference>
<dbReference type="InterPro" id="IPR057191">
    <property type="entry name" value="DUF7869"/>
</dbReference>
<feature type="domain" description="DUF7869" evidence="1">
    <location>
        <begin position="316"/>
        <end position="472"/>
    </location>
</feature>
<evidence type="ECO:0000313" key="3">
    <source>
        <dbReference type="Proteomes" id="UP000649617"/>
    </source>
</evidence>
<dbReference type="PROSITE" id="PS51257">
    <property type="entry name" value="PROKAR_LIPOPROTEIN"/>
    <property type="match status" value="1"/>
</dbReference>
<evidence type="ECO:0000259" key="1">
    <source>
        <dbReference type="Pfam" id="PF25273"/>
    </source>
</evidence>
<dbReference type="PANTHER" id="PTHR33153">
    <property type="entry name" value="MYND-TYPE DOMAIN-CONTAINING PROTEIN"/>
    <property type="match status" value="1"/>
</dbReference>
<reference evidence="2" key="1">
    <citation type="submission" date="2021-02" db="EMBL/GenBank/DDBJ databases">
        <authorList>
            <person name="Dougan E. K."/>
            <person name="Rhodes N."/>
            <person name="Thang M."/>
            <person name="Chan C."/>
        </authorList>
    </citation>
    <scope>NUCLEOTIDE SEQUENCE</scope>
</reference>
<protein>
    <recommendedName>
        <fullName evidence="1">DUF7869 domain-containing protein</fullName>
    </recommendedName>
</protein>
<proteinExistence type="predicted"/>
<gene>
    <name evidence="2" type="ORF">SPIL2461_LOCUS4008</name>
</gene>